<gene>
    <name evidence="1" type="ORF">SDC9_95225</name>
</gene>
<evidence type="ECO:0000313" key="1">
    <source>
        <dbReference type="EMBL" id="MPM48500.1"/>
    </source>
</evidence>
<name>A0A645A5Q1_9ZZZZ</name>
<dbReference type="EMBL" id="VSSQ01012124">
    <property type="protein sequence ID" value="MPM48500.1"/>
    <property type="molecule type" value="Genomic_DNA"/>
</dbReference>
<proteinExistence type="predicted"/>
<reference evidence="1" key="1">
    <citation type="submission" date="2019-08" db="EMBL/GenBank/DDBJ databases">
        <authorList>
            <person name="Kucharzyk K."/>
            <person name="Murdoch R.W."/>
            <person name="Higgins S."/>
            <person name="Loffler F."/>
        </authorList>
    </citation>
    <scope>NUCLEOTIDE SEQUENCE</scope>
</reference>
<organism evidence="1">
    <name type="scientific">bioreactor metagenome</name>
    <dbReference type="NCBI Taxonomy" id="1076179"/>
    <lineage>
        <taxon>unclassified sequences</taxon>
        <taxon>metagenomes</taxon>
        <taxon>ecological metagenomes</taxon>
    </lineage>
</organism>
<comment type="caution">
    <text evidence="1">The sequence shown here is derived from an EMBL/GenBank/DDBJ whole genome shotgun (WGS) entry which is preliminary data.</text>
</comment>
<protein>
    <submittedName>
        <fullName evidence="1">Uncharacterized protein</fullName>
    </submittedName>
</protein>
<dbReference type="AlphaFoldDB" id="A0A645A5Q1"/>
<accession>A0A645A5Q1</accession>
<sequence length="121" mass="13375">MRHGAARQPGARAARDHRHVQRMAGAQHGLHLGFRFRQGHDQRALAIGGQPIAFIRRGVLGIPQQRMRRQMLAECIDDFFLAVGPFTGRQRLQVGRCGGCAHAVNVVQCASSRVEQICTVL</sequence>